<evidence type="ECO:0000256" key="3">
    <source>
        <dbReference type="ARBA" id="ARBA00022692"/>
    </source>
</evidence>
<gene>
    <name evidence="7" type="ORF">GCM10008956_08710</name>
</gene>
<dbReference type="PANTHER" id="PTHR43385">
    <property type="entry name" value="RIBOFLAVIN TRANSPORTER RIBJ"/>
    <property type="match status" value="1"/>
</dbReference>
<dbReference type="Pfam" id="PF07690">
    <property type="entry name" value="MFS_1"/>
    <property type="match status" value="1"/>
</dbReference>
<evidence type="ECO:0000256" key="6">
    <source>
        <dbReference type="SAM" id="Phobius"/>
    </source>
</evidence>
<feature type="transmembrane region" description="Helical" evidence="6">
    <location>
        <begin position="18"/>
        <end position="37"/>
    </location>
</feature>
<name>A0A8H9L4N1_9DEIO</name>
<dbReference type="InterPro" id="IPR011701">
    <property type="entry name" value="MFS"/>
</dbReference>
<evidence type="ECO:0000256" key="1">
    <source>
        <dbReference type="ARBA" id="ARBA00004141"/>
    </source>
</evidence>
<dbReference type="SUPFAM" id="SSF103473">
    <property type="entry name" value="MFS general substrate transporter"/>
    <property type="match status" value="1"/>
</dbReference>
<evidence type="ECO:0008006" key="9">
    <source>
        <dbReference type="Google" id="ProtNLM"/>
    </source>
</evidence>
<feature type="transmembrane region" description="Helical" evidence="6">
    <location>
        <begin position="93"/>
        <end position="111"/>
    </location>
</feature>
<evidence type="ECO:0000256" key="5">
    <source>
        <dbReference type="ARBA" id="ARBA00023136"/>
    </source>
</evidence>
<dbReference type="GO" id="GO:0022857">
    <property type="term" value="F:transmembrane transporter activity"/>
    <property type="evidence" value="ECO:0007669"/>
    <property type="project" value="InterPro"/>
</dbReference>
<protein>
    <recommendedName>
        <fullName evidence="9">MFS transporter</fullName>
    </recommendedName>
</protein>
<feature type="transmembrane region" description="Helical" evidence="6">
    <location>
        <begin position="117"/>
        <end position="142"/>
    </location>
</feature>
<dbReference type="Gene3D" id="1.20.1250.20">
    <property type="entry name" value="MFS general substrate transporter like domains"/>
    <property type="match status" value="1"/>
</dbReference>
<evidence type="ECO:0000256" key="4">
    <source>
        <dbReference type="ARBA" id="ARBA00022989"/>
    </source>
</evidence>
<evidence type="ECO:0000313" key="7">
    <source>
        <dbReference type="EMBL" id="GGM34587.1"/>
    </source>
</evidence>
<reference evidence="8" key="1">
    <citation type="journal article" date="2019" name="Int. J. Syst. Evol. Microbiol.">
        <title>The Global Catalogue of Microorganisms (GCM) 10K type strain sequencing project: providing services to taxonomists for standard genome sequencing and annotation.</title>
        <authorList>
            <consortium name="The Broad Institute Genomics Platform"/>
            <consortium name="The Broad Institute Genome Sequencing Center for Infectious Disease"/>
            <person name="Wu L."/>
            <person name="Ma J."/>
        </authorList>
    </citation>
    <scope>NUCLEOTIDE SEQUENCE [LARGE SCALE GENOMIC DNA]</scope>
    <source>
        <strain evidence="8">JCM 31047</strain>
    </source>
</reference>
<dbReference type="PANTHER" id="PTHR43385:SF1">
    <property type="entry name" value="RIBOFLAVIN TRANSPORTER RIBJ"/>
    <property type="match status" value="1"/>
</dbReference>
<comment type="subcellular location">
    <subcellularLocation>
        <location evidence="1">Membrane</location>
        <topology evidence="1">Multi-pass membrane protein</topology>
    </subcellularLocation>
</comment>
<keyword evidence="2" id="KW-0813">Transport</keyword>
<accession>A0A8H9L4N1</accession>
<feature type="transmembrane region" description="Helical" evidence="6">
    <location>
        <begin position="154"/>
        <end position="173"/>
    </location>
</feature>
<dbReference type="InterPro" id="IPR036259">
    <property type="entry name" value="MFS_trans_sf"/>
</dbReference>
<evidence type="ECO:0000313" key="8">
    <source>
        <dbReference type="Proteomes" id="UP000600547"/>
    </source>
</evidence>
<feature type="transmembrane region" description="Helical" evidence="6">
    <location>
        <begin position="193"/>
        <end position="212"/>
    </location>
</feature>
<comment type="caution">
    <text evidence="7">The sequence shown here is derived from an EMBL/GenBank/DDBJ whole genome shotgun (WGS) entry which is preliminary data.</text>
</comment>
<dbReference type="Proteomes" id="UP000600547">
    <property type="component" value="Unassembled WGS sequence"/>
</dbReference>
<dbReference type="GO" id="GO:0016020">
    <property type="term" value="C:membrane"/>
    <property type="evidence" value="ECO:0007669"/>
    <property type="project" value="UniProtKB-SubCell"/>
</dbReference>
<dbReference type="EMBL" id="BMQG01000002">
    <property type="protein sequence ID" value="GGM34587.1"/>
    <property type="molecule type" value="Genomic_DNA"/>
</dbReference>
<dbReference type="InterPro" id="IPR052983">
    <property type="entry name" value="MFS_Riboflavin_Transporter"/>
</dbReference>
<evidence type="ECO:0000256" key="2">
    <source>
        <dbReference type="ARBA" id="ARBA00022448"/>
    </source>
</evidence>
<keyword evidence="5 6" id="KW-0472">Membrane</keyword>
<keyword evidence="4 6" id="KW-1133">Transmembrane helix</keyword>
<keyword evidence="8" id="KW-1185">Reference proteome</keyword>
<keyword evidence="3 6" id="KW-0812">Transmembrane</keyword>
<organism evidence="7 8">
    <name type="scientific">Deinococcus arenae</name>
    <dbReference type="NCBI Taxonomy" id="1452751"/>
    <lineage>
        <taxon>Bacteria</taxon>
        <taxon>Thermotogati</taxon>
        <taxon>Deinococcota</taxon>
        <taxon>Deinococci</taxon>
        <taxon>Deinococcales</taxon>
        <taxon>Deinococcaceae</taxon>
        <taxon>Deinococcus</taxon>
    </lineage>
</organism>
<proteinExistence type="predicted"/>
<dbReference type="AlphaFoldDB" id="A0A8H9L4N1"/>
<sequence length="233" mass="24798">MISSHNVLVDQAFRTPQFWLLFAVLFLNVTAGIGVLGQASVMIQEMFSDRVLGAGNGVTAAAAAGFVGLLSIFNMAGRFFWSSTSDRIGRKPTYMIFFALGAALYFLIPMFGNMGSLILFVAGFCVIMSMYGGGFATIPAYLRDMFGTANVGAIHGRLLLAWSAAAIVGPSLVNGFRDRQIASGVPAAQAYSTTMSIMAALLVMGFAANLLVRPVAQRYWADTRTPAAHPGDD</sequence>
<feature type="transmembrane region" description="Helical" evidence="6">
    <location>
        <begin position="57"/>
        <end position="81"/>
    </location>
</feature>